<gene>
    <name evidence="4" type="ORF">HNR65_002998</name>
</gene>
<feature type="compositionally biased region" description="Polar residues" evidence="1">
    <location>
        <begin position="302"/>
        <end position="314"/>
    </location>
</feature>
<dbReference type="InterPro" id="IPR002048">
    <property type="entry name" value="EF_hand_dom"/>
</dbReference>
<keyword evidence="5" id="KW-1185">Reference proteome</keyword>
<dbReference type="EMBL" id="JACDUS010000011">
    <property type="protein sequence ID" value="MBA2882644.1"/>
    <property type="molecule type" value="Genomic_DNA"/>
</dbReference>
<feature type="transmembrane region" description="Helical" evidence="2">
    <location>
        <begin position="632"/>
        <end position="653"/>
    </location>
</feature>
<feature type="transmembrane region" description="Helical" evidence="2">
    <location>
        <begin position="370"/>
        <end position="393"/>
    </location>
</feature>
<feature type="domain" description="EF-hand" evidence="3">
    <location>
        <begin position="558"/>
        <end position="586"/>
    </location>
</feature>
<sequence length="655" mass="72286">MPTPDPKTSPENLKNADSGHPILLFFPFENLPENANDLLGRLSEISGIQAGDLRYRLAGRGLTRLSPDPGPEKISQCVRQIQNMGLAAVQVPESAVRSRLRLPTARKVSIADSAVVFYDRQDNAVLTIDKKTDLLVIVADLSGKAVEKPNLSLFMEAGSAGRNFDQALKRISAAAPVAVICKINQEEPPAGVFVDHTRFSYPSMQNHMDLSAAVNFRNLMAIATKPAGSAVTDHFFGAARLPGAVPDYQSGQKKILTALNRYTRYMVAAARAGVFRQTRKPAGIAGFAGIPGLTRSGRAAQASENEQDFSTPHDSSSPREAKPKPPPEADSSGIRGYFANAPHEFIMGGVFVVMGVLWCFFNLQRFDHPVFWNTLAGVGLITAGLWLFFYSLVMLHYKRMVENTPTSRVRSMAMGTAELEGRARQYYDLRSPHSKTKCIYYWCTYLRRVRTSKGNKWRVEKIARSGALPFYLEDETGRILVRPRGALMLADKSRQEFWGGQGMWLAPDLRDRGTKIIETLIAEGARIYVLGAAGTERTGPAFRQRLIARLRALKSNPDALAQYDTNNDGRIDEHEWEAARTDMETRLHAESLAGGTSPGERPVIKKHKLAMMPFIIADSESAIIRKLALRTWLLLPGGLAVAGLGLQLLIRLYHG</sequence>
<name>A0A7W0CBE7_9BACT</name>
<evidence type="ECO:0000256" key="1">
    <source>
        <dbReference type="SAM" id="MobiDB-lite"/>
    </source>
</evidence>
<keyword evidence="2" id="KW-1133">Transmembrane helix</keyword>
<keyword evidence="2" id="KW-0812">Transmembrane</keyword>
<feature type="region of interest" description="Disordered" evidence="1">
    <location>
        <begin position="297"/>
        <end position="333"/>
    </location>
</feature>
<feature type="transmembrane region" description="Helical" evidence="2">
    <location>
        <begin position="345"/>
        <end position="364"/>
    </location>
</feature>
<comment type="caution">
    <text evidence="4">The sequence shown here is derived from an EMBL/GenBank/DDBJ whole genome shotgun (WGS) entry which is preliminary data.</text>
</comment>
<accession>A0A7W0CBE7</accession>
<reference evidence="4 5" key="1">
    <citation type="submission" date="2020-07" db="EMBL/GenBank/DDBJ databases">
        <title>Genomic Encyclopedia of Type Strains, Phase IV (KMG-IV): sequencing the most valuable type-strain genomes for metagenomic binning, comparative biology and taxonomic classification.</title>
        <authorList>
            <person name="Goeker M."/>
        </authorList>
    </citation>
    <scope>NUCLEOTIDE SEQUENCE [LARGE SCALE GENOMIC DNA]</scope>
    <source>
        <strain evidence="4 5">DSM 17721</strain>
    </source>
</reference>
<evidence type="ECO:0000259" key="3">
    <source>
        <dbReference type="PROSITE" id="PS50222"/>
    </source>
</evidence>
<evidence type="ECO:0000313" key="4">
    <source>
        <dbReference type="EMBL" id="MBA2882644.1"/>
    </source>
</evidence>
<keyword evidence="2" id="KW-0472">Membrane</keyword>
<protein>
    <recommendedName>
        <fullName evidence="3">EF-hand domain-containing protein</fullName>
    </recommendedName>
</protein>
<dbReference type="GO" id="GO:0005509">
    <property type="term" value="F:calcium ion binding"/>
    <property type="evidence" value="ECO:0007669"/>
    <property type="project" value="InterPro"/>
</dbReference>
<organism evidence="4 5">
    <name type="scientific">Desulfosalsimonas propionicica</name>
    <dbReference type="NCBI Taxonomy" id="332175"/>
    <lineage>
        <taxon>Bacteria</taxon>
        <taxon>Pseudomonadati</taxon>
        <taxon>Thermodesulfobacteriota</taxon>
        <taxon>Desulfobacteria</taxon>
        <taxon>Desulfobacterales</taxon>
        <taxon>Desulfosalsimonadaceae</taxon>
        <taxon>Desulfosalsimonas</taxon>
    </lineage>
</organism>
<dbReference type="InterPro" id="IPR018247">
    <property type="entry name" value="EF_Hand_1_Ca_BS"/>
</dbReference>
<dbReference type="Proteomes" id="UP000525298">
    <property type="component" value="Unassembled WGS sequence"/>
</dbReference>
<evidence type="ECO:0000313" key="5">
    <source>
        <dbReference type="Proteomes" id="UP000525298"/>
    </source>
</evidence>
<feature type="compositionally biased region" description="Basic and acidic residues" evidence="1">
    <location>
        <begin position="316"/>
        <end position="327"/>
    </location>
</feature>
<dbReference type="PROSITE" id="PS00018">
    <property type="entry name" value="EF_HAND_1"/>
    <property type="match status" value="1"/>
</dbReference>
<dbReference type="PROSITE" id="PS50222">
    <property type="entry name" value="EF_HAND_2"/>
    <property type="match status" value="1"/>
</dbReference>
<proteinExistence type="predicted"/>
<dbReference type="RefSeq" id="WP_181552277.1">
    <property type="nucleotide sequence ID" value="NZ_JACDUS010000011.1"/>
</dbReference>
<dbReference type="AlphaFoldDB" id="A0A7W0CBE7"/>
<evidence type="ECO:0000256" key="2">
    <source>
        <dbReference type="SAM" id="Phobius"/>
    </source>
</evidence>